<protein>
    <recommendedName>
        <fullName evidence="6">Nitrite/sulphite reductase 4Fe-4S domain-containing protein</fullName>
    </recommendedName>
</protein>
<evidence type="ECO:0000256" key="5">
    <source>
        <dbReference type="ARBA" id="ARBA00023014"/>
    </source>
</evidence>
<organism evidence="7">
    <name type="scientific">hydrothermal vent metagenome</name>
    <dbReference type="NCBI Taxonomy" id="652676"/>
    <lineage>
        <taxon>unclassified sequences</taxon>
        <taxon>metagenomes</taxon>
        <taxon>ecological metagenomes</taxon>
    </lineage>
</organism>
<keyword evidence="5" id="KW-0411">Iron-sulfur</keyword>
<dbReference type="AlphaFoldDB" id="A0A3B1C2F3"/>
<keyword evidence="2" id="KW-0479">Metal-binding</keyword>
<dbReference type="SUPFAM" id="SSF56014">
    <property type="entry name" value="Nitrite and sulphite reductase 4Fe-4S domain-like"/>
    <property type="match status" value="1"/>
</dbReference>
<evidence type="ECO:0000256" key="3">
    <source>
        <dbReference type="ARBA" id="ARBA00023002"/>
    </source>
</evidence>
<evidence type="ECO:0000256" key="2">
    <source>
        <dbReference type="ARBA" id="ARBA00022723"/>
    </source>
</evidence>
<evidence type="ECO:0000256" key="1">
    <source>
        <dbReference type="ARBA" id="ARBA00022617"/>
    </source>
</evidence>
<dbReference type="Gene3D" id="3.30.413.10">
    <property type="entry name" value="Sulfite Reductase Hemoprotein, domain 1"/>
    <property type="match status" value="1"/>
</dbReference>
<dbReference type="GO" id="GO:0020037">
    <property type="term" value="F:heme binding"/>
    <property type="evidence" value="ECO:0007669"/>
    <property type="project" value="InterPro"/>
</dbReference>
<dbReference type="EMBL" id="UOGA01000110">
    <property type="protein sequence ID" value="VAX17998.1"/>
    <property type="molecule type" value="Genomic_DNA"/>
</dbReference>
<dbReference type="GO" id="GO:0016491">
    <property type="term" value="F:oxidoreductase activity"/>
    <property type="evidence" value="ECO:0007669"/>
    <property type="project" value="UniProtKB-KW"/>
</dbReference>
<dbReference type="GO" id="GO:0046872">
    <property type="term" value="F:metal ion binding"/>
    <property type="evidence" value="ECO:0007669"/>
    <property type="project" value="UniProtKB-KW"/>
</dbReference>
<dbReference type="InterPro" id="IPR052034">
    <property type="entry name" value="NasD-like"/>
</dbReference>
<evidence type="ECO:0000313" key="7">
    <source>
        <dbReference type="EMBL" id="VAX17998.1"/>
    </source>
</evidence>
<reference evidence="7" key="1">
    <citation type="submission" date="2018-06" db="EMBL/GenBank/DDBJ databases">
        <authorList>
            <person name="Zhirakovskaya E."/>
        </authorList>
    </citation>
    <scope>NUCLEOTIDE SEQUENCE</scope>
</reference>
<feature type="domain" description="Nitrite/sulphite reductase 4Fe-4S" evidence="6">
    <location>
        <begin position="77"/>
        <end position="210"/>
    </location>
</feature>
<sequence length="215" mass="23804">MTDKKKKRDRAIYSPFISAGVIPLDRLKKLVDVMEAEGAKNVKLGGEIIFVWDRPDAPPGLPDKTGFESNQFKFGGVRPVKMCSAETFCERFQKPVLDLAFKIDELYHNAEIEMKVVIGVAGCQRSCSEPSTKDIGVRAHPQGYEILVGGSAGMNPQVGSSIGIVKTSDEVLEVIGAILDYLKRYGKKTTRLGRIINKRGIEEFKQEVLKTVNMI</sequence>
<evidence type="ECO:0000256" key="4">
    <source>
        <dbReference type="ARBA" id="ARBA00023004"/>
    </source>
</evidence>
<dbReference type="PANTHER" id="PTHR43809">
    <property type="entry name" value="NITRITE REDUCTASE (NADH) LARGE SUBUNIT"/>
    <property type="match status" value="1"/>
</dbReference>
<keyword evidence="1" id="KW-0349">Heme</keyword>
<name>A0A3B1C2F3_9ZZZZ</name>
<dbReference type="InterPro" id="IPR006067">
    <property type="entry name" value="NO2/SO3_Rdtase_4Fe4S_dom"/>
</dbReference>
<proteinExistence type="predicted"/>
<keyword evidence="4" id="KW-0408">Iron</keyword>
<dbReference type="GO" id="GO:0051536">
    <property type="term" value="F:iron-sulfur cluster binding"/>
    <property type="evidence" value="ECO:0007669"/>
    <property type="project" value="UniProtKB-KW"/>
</dbReference>
<accession>A0A3B1C2F3</accession>
<keyword evidence="3" id="KW-0560">Oxidoreductase</keyword>
<gene>
    <name evidence="7" type="ORF">MNBD_NITROSPINAE04-145</name>
</gene>
<dbReference type="Pfam" id="PF01077">
    <property type="entry name" value="NIR_SIR"/>
    <property type="match status" value="1"/>
</dbReference>
<dbReference type="InterPro" id="IPR045854">
    <property type="entry name" value="NO2/SO3_Rdtase_4Fe4S_sf"/>
</dbReference>
<dbReference type="PANTHER" id="PTHR43809:SF1">
    <property type="entry name" value="NITRITE REDUCTASE (NADH) LARGE SUBUNIT"/>
    <property type="match status" value="1"/>
</dbReference>
<evidence type="ECO:0000259" key="6">
    <source>
        <dbReference type="Pfam" id="PF01077"/>
    </source>
</evidence>